<reference evidence="2 3" key="1">
    <citation type="journal article" date="2015" name="Plant Cell">
        <title>Oil accumulation by the oleaginous diatom Fistulifera solaris as revealed by the genome and transcriptome.</title>
        <authorList>
            <person name="Tanaka T."/>
            <person name="Maeda Y."/>
            <person name="Veluchamy A."/>
            <person name="Tanaka M."/>
            <person name="Abida H."/>
            <person name="Marechal E."/>
            <person name="Bowler C."/>
            <person name="Muto M."/>
            <person name="Sunaga Y."/>
            <person name="Tanaka M."/>
            <person name="Yoshino T."/>
            <person name="Taniguchi T."/>
            <person name="Fukuda Y."/>
            <person name="Nemoto M."/>
            <person name="Matsumoto M."/>
            <person name="Wong P.S."/>
            <person name="Aburatani S."/>
            <person name="Fujibuchi W."/>
        </authorList>
    </citation>
    <scope>NUCLEOTIDE SEQUENCE [LARGE SCALE GENOMIC DNA]</scope>
    <source>
        <strain evidence="2 3">JPCC DA0580</strain>
    </source>
</reference>
<accession>A0A1Z5KMV6</accession>
<keyword evidence="3" id="KW-1185">Reference proteome</keyword>
<name>A0A1Z5KMV6_FISSO</name>
<dbReference type="Proteomes" id="UP000198406">
    <property type="component" value="Unassembled WGS sequence"/>
</dbReference>
<comment type="caution">
    <text evidence="2">The sequence shown here is derived from an EMBL/GenBank/DDBJ whole genome shotgun (WGS) entry which is preliminary data.</text>
</comment>
<feature type="compositionally biased region" description="Acidic residues" evidence="1">
    <location>
        <begin position="330"/>
        <end position="370"/>
    </location>
</feature>
<evidence type="ECO:0000313" key="2">
    <source>
        <dbReference type="EMBL" id="GAX27445.1"/>
    </source>
</evidence>
<dbReference type="AlphaFoldDB" id="A0A1Z5KMV6"/>
<gene>
    <name evidence="2" type="ORF">FisN_23Hh091</name>
</gene>
<organism evidence="2 3">
    <name type="scientific">Fistulifera solaris</name>
    <name type="common">Oleaginous diatom</name>
    <dbReference type="NCBI Taxonomy" id="1519565"/>
    <lineage>
        <taxon>Eukaryota</taxon>
        <taxon>Sar</taxon>
        <taxon>Stramenopiles</taxon>
        <taxon>Ochrophyta</taxon>
        <taxon>Bacillariophyta</taxon>
        <taxon>Bacillariophyceae</taxon>
        <taxon>Bacillariophycidae</taxon>
        <taxon>Naviculales</taxon>
        <taxon>Naviculaceae</taxon>
        <taxon>Fistulifera</taxon>
    </lineage>
</organism>
<sequence length="599" mass="67102">MFAAMEPGTVVQIQVGDVSLARKAWKKRRRSGSPLLVPCSVLKVDRQSTVRWNLIYLLEKFGSKHAAGTRISLVELTRRHRKHLQSSLTHQATVMGHETAGDLVQALFHKQVQESYGVKLNVEDDMLWLEAPISKFRAQKRANGAAVLQFEDDHTEDTLRHTGMVRNRRMDEAGDANNNSTVYRLQPLSAALRINQDDVDSGTIKNGSFHAAVVFDYDKEGDAGSPLLTLSLNPSRNQVRERLKIVDRSQQLIQNPKHLLHTLSVGQGPMRGKVVRFFKGGAIIDCGVGRKVNSRGSAHQVVRVEGILRFKDAFVSDGSARSFEGKQFDDDGDDESEDEEDEDWDDLLTIEDLDGMDEDEDDAYGDDNENYDGPSAELGKVLKQLEEDEDFADSEDITHLFETRADGSIVYHDPESGDETLILADDEDVEEDDDKAAFKKYRRSTQHTKRSVQKIWPLASGLRRSVRLYIGDEIDVYVKSISKQSSQLLLTMDSSIQGRKAKDLKDEDKVQKKLTRLAKQIGGLHKIDTLRGQEHNGVVKATSNAGDWLYVQPDVEGLPVGVASVLTDHELHEGDEVRIRIEGVDENRGQIAMLILNKI</sequence>
<proteinExistence type="predicted"/>
<dbReference type="InParanoid" id="A0A1Z5KMV6"/>
<feature type="region of interest" description="Disordered" evidence="1">
    <location>
        <begin position="322"/>
        <end position="375"/>
    </location>
</feature>
<dbReference type="OrthoDB" id="47697at2759"/>
<evidence type="ECO:0000313" key="3">
    <source>
        <dbReference type="Proteomes" id="UP000198406"/>
    </source>
</evidence>
<evidence type="ECO:0000256" key="1">
    <source>
        <dbReference type="SAM" id="MobiDB-lite"/>
    </source>
</evidence>
<protein>
    <submittedName>
        <fullName evidence="2">Uncharacterized protein</fullName>
    </submittedName>
</protein>
<dbReference type="EMBL" id="BDSP01000257">
    <property type="protein sequence ID" value="GAX27445.1"/>
    <property type="molecule type" value="Genomic_DNA"/>
</dbReference>